<dbReference type="PANTHER" id="PTHR48478:SF1">
    <property type="entry name" value="LECTIN-LIKE"/>
    <property type="match status" value="1"/>
</dbReference>
<accession>A0A6I9S4D7</accession>
<keyword evidence="1" id="KW-1185">Reference proteome</keyword>
<gene>
    <name evidence="2" type="primary">LOC105056379</name>
</gene>
<proteinExistence type="predicted"/>
<dbReference type="InterPro" id="IPR025886">
    <property type="entry name" value="PP2-like"/>
</dbReference>
<dbReference type="InterPro" id="IPR052147">
    <property type="entry name" value="PP2-like/Lectin"/>
</dbReference>
<dbReference type="OrthoDB" id="533833at2759"/>
<name>A0A6I9S4D7_ELAGV</name>
<dbReference type="InParanoid" id="A0A6I9S4D7"/>
<reference evidence="2" key="1">
    <citation type="submission" date="2025-08" db="UniProtKB">
        <authorList>
            <consortium name="RefSeq"/>
        </authorList>
    </citation>
    <scope>IDENTIFICATION</scope>
</reference>
<sequence>MKSSKTTKGIVSYADLQPIGDLHDILRNGSFINNKTMRCVKMKASNFSSFMIYPRELKITWGDDPRYWRWPWLEEDLKVEVAELLEVCWLEVHGSFQMNHLDRGHKYDVMFVIMMKDAAGFQDDATLKLELPDGEVQQRKVNLNKLAPKKWVMVKVGDFVAKGLGEIKYSLLDYDDPNWKTGLLIGGALIKHST</sequence>
<protein>
    <submittedName>
        <fullName evidence="2">Lectin-like</fullName>
    </submittedName>
</protein>
<evidence type="ECO:0000313" key="1">
    <source>
        <dbReference type="Proteomes" id="UP000504607"/>
    </source>
</evidence>
<dbReference type="GeneID" id="105056379"/>
<dbReference type="GO" id="GO:0030246">
    <property type="term" value="F:carbohydrate binding"/>
    <property type="evidence" value="ECO:0007669"/>
    <property type="project" value="InterPro"/>
</dbReference>
<dbReference type="RefSeq" id="XP_010936856.1">
    <property type="nucleotide sequence ID" value="XM_010938554.3"/>
</dbReference>
<organism evidence="1 2">
    <name type="scientific">Elaeis guineensis var. tenera</name>
    <name type="common">Oil palm</name>
    <dbReference type="NCBI Taxonomy" id="51953"/>
    <lineage>
        <taxon>Eukaryota</taxon>
        <taxon>Viridiplantae</taxon>
        <taxon>Streptophyta</taxon>
        <taxon>Embryophyta</taxon>
        <taxon>Tracheophyta</taxon>
        <taxon>Spermatophyta</taxon>
        <taxon>Magnoliopsida</taxon>
        <taxon>Liliopsida</taxon>
        <taxon>Arecaceae</taxon>
        <taxon>Arecoideae</taxon>
        <taxon>Cocoseae</taxon>
        <taxon>Elaeidinae</taxon>
        <taxon>Elaeis</taxon>
    </lineage>
</organism>
<dbReference type="PANTHER" id="PTHR48478">
    <property type="entry name" value="LECTIN-LIKE"/>
    <property type="match status" value="1"/>
</dbReference>
<dbReference type="Proteomes" id="UP000504607">
    <property type="component" value="Chromosome 1"/>
</dbReference>
<dbReference type="AlphaFoldDB" id="A0A6I9S4D7"/>
<dbReference type="Pfam" id="PF14299">
    <property type="entry name" value="PP2"/>
    <property type="match status" value="1"/>
</dbReference>
<evidence type="ECO:0000313" key="2">
    <source>
        <dbReference type="RefSeq" id="XP_010936856.1"/>
    </source>
</evidence>
<dbReference type="FunCoup" id="A0A6I9S4D7">
    <property type="interactions" value="2903"/>
</dbReference>
<dbReference type="KEGG" id="egu:105056379"/>